<keyword evidence="2" id="KW-1185">Reference proteome</keyword>
<evidence type="ECO:0000313" key="2">
    <source>
        <dbReference type="Proteomes" id="UP001205890"/>
    </source>
</evidence>
<name>A0ABT1L7D8_9HYPH</name>
<proteinExistence type="predicted"/>
<sequence length="125" mass="13855">MRNQVRRRDLAFAPIVLLVGGWQFIGGLMMGSASAGQPPDWRYCLGVAADDGEVFVSDVYTSNAGLDAQEKAFSDWLEARNSPAKRTLCPRADNRDAVNRARDEAIRYNVSRGLHAVPVAWRYSP</sequence>
<comment type="caution">
    <text evidence="1">The sequence shown here is derived from an EMBL/GenBank/DDBJ whole genome shotgun (WGS) entry which is preliminary data.</text>
</comment>
<dbReference type="RefSeq" id="WP_254738315.1">
    <property type="nucleotide sequence ID" value="NZ_JANCLU010000002.1"/>
</dbReference>
<gene>
    <name evidence="1" type="ORF">NK718_02510</name>
</gene>
<protein>
    <submittedName>
        <fullName evidence="1">Uncharacterized protein</fullName>
    </submittedName>
</protein>
<organism evidence="1 2">
    <name type="scientific">Alsobacter ponti</name>
    <dbReference type="NCBI Taxonomy" id="2962936"/>
    <lineage>
        <taxon>Bacteria</taxon>
        <taxon>Pseudomonadati</taxon>
        <taxon>Pseudomonadota</taxon>
        <taxon>Alphaproteobacteria</taxon>
        <taxon>Hyphomicrobiales</taxon>
        <taxon>Alsobacteraceae</taxon>
        <taxon>Alsobacter</taxon>
    </lineage>
</organism>
<reference evidence="1 2" key="1">
    <citation type="submission" date="2022-07" db="EMBL/GenBank/DDBJ databases">
        <authorList>
            <person name="Li W.-J."/>
            <person name="Deng Q.-Q."/>
        </authorList>
    </citation>
    <scope>NUCLEOTIDE SEQUENCE [LARGE SCALE GENOMIC DNA]</scope>
    <source>
        <strain evidence="1 2">SYSU M60028</strain>
    </source>
</reference>
<evidence type="ECO:0000313" key="1">
    <source>
        <dbReference type="EMBL" id="MCP8937375.1"/>
    </source>
</evidence>
<dbReference type="EMBL" id="JANCLU010000002">
    <property type="protein sequence ID" value="MCP8937375.1"/>
    <property type="molecule type" value="Genomic_DNA"/>
</dbReference>
<accession>A0ABT1L7D8</accession>
<dbReference type="Proteomes" id="UP001205890">
    <property type="component" value="Unassembled WGS sequence"/>
</dbReference>